<proteinExistence type="predicted"/>
<dbReference type="OrthoDB" id="7916236at2"/>
<dbReference type="EMBL" id="SOZD01000002">
    <property type="protein sequence ID" value="TFF24837.1"/>
    <property type="molecule type" value="Genomic_DNA"/>
</dbReference>
<accession>A0A4Y8RQ79</accession>
<organism evidence="1 2">
    <name type="scientific">Jiella endophytica</name>
    <dbReference type="NCBI Taxonomy" id="2558362"/>
    <lineage>
        <taxon>Bacteria</taxon>
        <taxon>Pseudomonadati</taxon>
        <taxon>Pseudomonadota</taxon>
        <taxon>Alphaproteobacteria</taxon>
        <taxon>Hyphomicrobiales</taxon>
        <taxon>Aurantimonadaceae</taxon>
        <taxon>Jiella</taxon>
    </lineage>
</organism>
<dbReference type="RefSeq" id="WP_134761006.1">
    <property type="nucleotide sequence ID" value="NZ_SOZD01000002.1"/>
</dbReference>
<comment type="caution">
    <text evidence="1">The sequence shown here is derived from an EMBL/GenBank/DDBJ whole genome shotgun (WGS) entry which is preliminary data.</text>
</comment>
<protein>
    <submittedName>
        <fullName evidence="1">Uncharacterized protein</fullName>
    </submittedName>
</protein>
<evidence type="ECO:0000313" key="2">
    <source>
        <dbReference type="Proteomes" id="UP000298179"/>
    </source>
</evidence>
<evidence type="ECO:0000313" key="1">
    <source>
        <dbReference type="EMBL" id="TFF24837.1"/>
    </source>
</evidence>
<dbReference type="AlphaFoldDB" id="A0A4Y8RQ79"/>
<dbReference type="Proteomes" id="UP000298179">
    <property type="component" value="Unassembled WGS sequence"/>
</dbReference>
<name>A0A4Y8RQ79_9HYPH</name>
<keyword evidence="2" id="KW-1185">Reference proteome</keyword>
<sequence length="229" mass="25257">MAVAEAPAKLQAEKPYRRVLELQRKWLRGHGLLDRPWFILGAAPSPAIPETLPADVVHVHVKYSGHSAKRLGLPPGDITFLTHKATEQHLDGLEIRNILRLRRRLPHPVLIGRWFGMAGSDETTITHTERDRFFVKTLGSLFPSGGRDQRPSNGVAMITYALAVGVPRIIVAGISVDRDGHAYNANAKPRRHKEEDKAALSKIAAIAPQVETTEQALSEVTGIPLYRAS</sequence>
<reference evidence="1 2" key="1">
    <citation type="submission" date="2019-03" db="EMBL/GenBank/DDBJ databases">
        <title>Jiella endophytica sp. nov., a novel endophytic bacterium isolated from root of Ficus microcarpa Linn. f.</title>
        <authorList>
            <person name="Tuo L."/>
        </authorList>
    </citation>
    <scope>NUCLEOTIDE SEQUENCE [LARGE SCALE GENOMIC DNA]</scope>
    <source>
        <strain evidence="1 2">CBS5Q-3</strain>
    </source>
</reference>
<gene>
    <name evidence="1" type="ORF">E3C22_05420</name>
</gene>